<gene>
    <name evidence="1" type="ORF">CFR72_10865</name>
</gene>
<accession>A0A318PUJ9</accession>
<dbReference type="Proteomes" id="UP000248301">
    <property type="component" value="Unassembled WGS sequence"/>
</dbReference>
<dbReference type="InterPro" id="IPR005590">
    <property type="entry name" value="DUF333"/>
</dbReference>
<evidence type="ECO:0000313" key="1">
    <source>
        <dbReference type="EMBL" id="PYD62755.1"/>
    </source>
</evidence>
<proteinExistence type="predicted"/>
<name>A0A318PUJ9_9PROT</name>
<protein>
    <submittedName>
        <fullName evidence="1">Hemolysin</fullName>
    </submittedName>
</protein>
<sequence length="90" mass="9694">MKLFPGLMAVLLTLVLGGCAPHRGPARMADHDTSPDRSIGMPNPASAHCIRIGGRLELRNTAGGTVGICHLPDGTEMEEWALFRRDMATR</sequence>
<comment type="caution">
    <text evidence="1">The sequence shown here is derived from an EMBL/GenBank/DDBJ whole genome shotgun (WGS) entry which is preliminary data.</text>
</comment>
<dbReference type="PANTHER" id="PTHR38008:SF2">
    <property type="entry name" value="HEMOLYSIN"/>
    <property type="match status" value="1"/>
</dbReference>
<dbReference type="PROSITE" id="PS51257">
    <property type="entry name" value="PROKAR_LIPOPROTEIN"/>
    <property type="match status" value="1"/>
</dbReference>
<dbReference type="PANTHER" id="PTHR38008">
    <property type="entry name" value="HEMOLYSIN-RELATED"/>
    <property type="match status" value="1"/>
</dbReference>
<dbReference type="AlphaFoldDB" id="A0A318PUJ9"/>
<evidence type="ECO:0000313" key="2">
    <source>
        <dbReference type="Proteomes" id="UP000248301"/>
    </source>
</evidence>
<dbReference type="EMBL" id="NKUF01000024">
    <property type="protein sequence ID" value="PYD62755.1"/>
    <property type="molecule type" value="Genomic_DNA"/>
</dbReference>
<organism evidence="1 2">
    <name type="scientific">Gluconacetobacter entanii</name>
    <dbReference type="NCBI Taxonomy" id="108528"/>
    <lineage>
        <taxon>Bacteria</taxon>
        <taxon>Pseudomonadati</taxon>
        <taxon>Pseudomonadota</taxon>
        <taxon>Alphaproteobacteria</taxon>
        <taxon>Acetobacterales</taxon>
        <taxon>Acetobacteraceae</taxon>
        <taxon>Gluconacetobacter</taxon>
    </lineage>
</organism>
<reference evidence="1 2" key="1">
    <citation type="submission" date="2017-07" db="EMBL/GenBank/DDBJ databases">
        <title>A draft genome sequence of Gluconacetobacter entanii LTH 4560.</title>
        <authorList>
            <person name="Skraban J."/>
            <person name="Cleenwerck I."/>
            <person name="Vandamme P."/>
            <person name="Trcek J."/>
        </authorList>
    </citation>
    <scope>NUCLEOTIDE SEQUENCE [LARGE SCALE GENOMIC DNA]</scope>
    <source>
        <strain evidence="1 2">LTH 4560</strain>
    </source>
</reference>
<dbReference type="OrthoDB" id="148878at2"/>
<dbReference type="Pfam" id="PF03891">
    <property type="entry name" value="DUF333"/>
    <property type="match status" value="1"/>
</dbReference>